<organism evidence="4">
    <name type="scientific">bioreactor metagenome</name>
    <dbReference type="NCBI Taxonomy" id="1076179"/>
    <lineage>
        <taxon>unclassified sequences</taxon>
        <taxon>metagenomes</taxon>
        <taxon>ecological metagenomes</taxon>
    </lineage>
</organism>
<dbReference type="CDD" id="cd00761">
    <property type="entry name" value="Glyco_tranf_GTA_type"/>
    <property type="match status" value="1"/>
</dbReference>
<dbReference type="EC" id="2.4.2.53" evidence="4"/>
<evidence type="ECO:0000256" key="2">
    <source>
        <dbReference type="ARBA" id="ARBA00022679"/>
    </source>
</evidence>
<gene>
    <name evidence="4" type="primary">arnC_20</name>
    <name evidence="4" type="ORF">SDC9_31584</name>
</gene>
<evidence type="ECO:0000313" key="4">
    <source>
        <dbReference type="EMBL" id="MPL85613.1"/>
    </source>
</evidence>
<keyword evidence="2 4" id="KW-0808">Transferase</keyword>
<keyword evidence="1 4" id="KW-0328">Glycosyltransferase</keyword>
<proteinExistence type="predicted"/>
<dbReference type="EMBL" id="VSSQ01000208">
    <property type="protein sequence ID" value="MPL85613.1"/>
    <property type="molecule type" value="Genomic_DNA"/>
</dbReference>
<dbReference type="GO" id="GO:0099621">
    <property type="term" value="F:undecaprenyl-phosphate 4-deoxy-4-formamido-L-arabinose transferase activity"/>
    <property type="evidence" value="ECO:0007669"/>
    <property type="project" value="UniProtKB-EC"/>
</dbReference>
<evidence type="ECO:0000256" key="1">
    <source>
        <dbReference type="ARBA" id="ARBA00022676"/>
    </source>
</evidence>
<dbReference type="SUPFAM" id="SSF53448">
    <property type="entry name" value="Nucleotide-diphospho-sugar transferases"/>
    <property type="match status" value="1"/>
</dbReference>
<accession>A0A644V451</accession>
<name>A0A644V451_9ZZZZ</name>
<sequence length="333" mass="37788">MSQKTPKVSVIIPVYRVSSLIERSLNSIINQTFRDFELILIDDCGKDNSIEIAESLLSLSWLKGLYRIEYNCRNLGVSASRRRGMEVASGDYIIHLDSDDYFEPDLLALLYRAINESDSEISVCGYWKEKRGFSEKHSPSVKSPLVIESIEERGRYIGEILANKAPSALWNKLVKREVYERGEISFLPDLRDDLSVTPLLVMSAKRVVIIPDALVHYVMFNTSSVSYTLGHLKLVAAALNYLDNRLSGEVKDMCSREILSYKVRIRRRLMLHRDLSVSSLNSVLHLFPEVNAELKGGNNPETKKHFRVLAQLSADGNSLLLRGLVWVLRMLPS</sequence>
<reference evidence="4" key="1">
    <citation type="submission" date="2019-08" db="EMBL/GenBank/DDBJ databases">
        <authorList>
            <person name="Kucharzyk K."/>
            <person name="Murdoch R.W."/>
            <person name="Higgins S."/>
            <person name="Loffler F."/>
        </authorList>
    </citation>
    <scope>NUCLEOTIDE SEQUENCE</scope>
</reference>
<dbReference type="Pfam" id="PF00535">
    <property type="entry name" value="Glycos_transf_2"/>
    <property type="match status" value="1"/>
</dbReference>
<dbReference type="InterPro" id="IPR001173">
    <property type="entry name" value="Glyco_trans_2-like"/>
</dbReference>
<dbReference type="PANTHER" id="PTHR22916:SF51">
    <property type="entry name" value="GLYCOSYLTRANSFERASE EPSH-RELATED"/>
    <property type="match status" value="1"/>
</dbReference>
<dbReference type="Gene3D" id="3.90.550.10">
    <property type="entry name" value="Spore Coat Polysaccharide Biosynthesis Protein SpsA, Chain A"/>
    <property type="match status" value="1"/>
</dbReference>
<evidence type="ECO:0000259" key="3">
    <source>
        <dbReference type="Pfam" id="PF00535"/>
    </source>
</evidence>
<feature type="domain" description="Glycosyltransferase 2-like" evidence="3">
    <location>
        <begin position="9"/>
        <end position="141"/>
    </location>
</feature>
<dbReference type="AlphaFoldDB" id="A0A644V451"/>
<dbReference type="PANTHER" id="PTHR22916">
    <property type="entry name" value="GLYCOSYLTRANSFERASE"/>
    <property type="match status" value="1"/>
</dbReference>
<protein>
    <submittedName>
        <fullName evidence="4">Undecaprenyl-phosphate 4-deoxy-4-formamido-L-arabinose transferase</fullName>
        <ecNumber evidence="4">2.4.2.53</ecNumber>
    </submittedName>
</protein>
<comment type="caution">
    <text evidence="4">The sequence shown here is derived from an EMBL/GenBank/DDBJ whole genome shotgun (WGS) entry which is preliminary data.</text>
</comment>
<dbReference type="InterPro" id="IPR029044">
    <property type="entry name" value="Nucleotide-diphossugar_trans"/>
</dbReference>